<dbReference type="EMBL" id="NEFY01000002">
    <property type="protein sequence ID" value="OZC37217.1"/>
    <property type="molecule type" value="Genomic_DNA"/>
</dbReference>
<evidence type="ECO:0000313" key="2">
    <source>
        <dbReference type="EMBL" id="OZC37217.1"/>
    </source>
</evidence>
<organism evidence="2 3">
    <name type="scientific">Marinobacter vinifirmus</name>
    <dbReference type="NCBI Taxonomy" id="355591"/>
    <lineage>
        <taxon>Bacteria</taxon>
        <taxon>Pseudomonadati</taxon>
        <taxon>Pseudomonadota</taxon>
        <taxon>Gammaproteobacteria</taxon>
        <taxon>Pseudomonadales</taxon>
        <taxon>Marinobacteraceae</taxon>
        <taxon>Marinobacter</taxon>
    </lineage>
</organism>
<dbReference type="Gene3D" id="1.25.40.10">
    <property type="entry name" value="Tetratricopeptide repeat domain"/>
    <property type="match status" value="1"/>
</dbReference>
<protein>
    <submittedName>
        <fullName evidence="2">AraC family transcriptional regulator</fullName>
    </submittedName>
</protein>
<dbReference type="Proteomes" id="UP000216984">
    <property type="component" value="Unassembled WGS sequence"/>
</dbReference>
<name>A0A7Z1DYI4_9GAMM</name>
<dbReference type="SUPFAM" id="SSF48452">
    <property type="entry name" value="TPR-like"/>
    <property type="match status" value="1"/>
</dbReference>
<accession>A0A7Z1DYI4</accession>
<keyword evidence="3" id="KW-1185">Reference proteome</keyword>
<comment type="caution">
    <text evidence="2">The sequence shown here is derived from an EMBL/GenBank/DDBJ whole genome shotgun (WGS) entry which is preliminary data.</text>
</comment>
<feature type="chain" id="PRO_5030683314" evidence="1">
    <location>
        <begin position="39"/>
        <end position="560"/>
    </location>
</feature>
<proteinExistence type="predicted"/>
<reference evidence="2 3" key="1">
    <citation type="submission" date="2017-06" db="EMBL/GenBank/DDBJ databases">
        <title>Draft genome sequence of the halophilic bacterium Marinobacter vinifirmus FB1.</title>
        <authorList>
            <person name="Stepanov V.G."/>
            <person name="Roberts D.J."/>
            <person name="Fox G.E."/>
        </authorList>
    </citation>
    <scope>NUCLEOTIDE SEQUENCE [LARGE SCALE GENOMIC DNA]</scope>
    <source>
        <strain evidence="2 3">FB1</strain>
    </source>
</reference>
<dbReference type="AlphaFoldDB" id="A0A7Z1DYI4"/>
<sequence length="560" mass="61434">MFGRQKSQQCRIPPRSRGLWISGLPVMLVIAAMAQASAAAIDNAISGLEAEVSRHAASVHTLEQKLRKTIDTRVAVYLSLANPEALDLDSVELFLNGRPVGNHLFTLSDRDSLEAGRSYPLFTGHMADGNHQLTAVINARAVNKRFVRREVVNPFRKVSGAMQLQMSIDATGPDYEPRVSLGKQPWAGATPSQAGNAAIGRPNRQKELLQDAEQARQQGRLDKAGQILAGMKEGYLAAVGYMNLAADFAETDLDPSRALVALRVAMSMAAHDSESARSRDLLDQLHLRAGYLALNNEEYDKALGFLEKVSLDSYHAPRALYLHGLALSGKENHRGAMQSWHRAKKFPLAFPGVAEAWIGMGRGYDIAGYPGQAGESWLAANVAFEGERTTLSRLADGIKSDGAYKTLVTDARGPQTEWFLSDSRTLTQPRMAYLLRFLEKADTQIAVRRVAGLDEMSAILEENRHNLEVFARVIEHHGGMSDLLVAARELATTGRALGQQVLQTRQQASGQLDELALAFVANEDRRMEHAIDRTEQQVAHLYEYLALEKLAYEASGEGAQ</sequence>
<keyword evidence="1" id="KW-0732">Signal</keyword>
<evidence type="ECO:0000256" key="1">
    <source>
        <dbReference type="SAM" id="SignalP"/>
    </source>
</evidence>
<feature type="signal peptide" evidence="1">
    <location>
        <begin position="1"/>
        <end position="38"/>
    </location>
</feature>
<dbReference type="InterPro" id="IPR011990">
    <property type="entry name" value="TPR-like_helical_dom_sf"/>
</dbReference>
<gene>
    <name evidence="2" type="ORF">B9Q17_03610</name>
</gene>
<evidence type="ECO:0000313" key="3">
    <source>
        <dbReference type="Proteomes" id="UP000216984"/>
    </source>
</evidence>